<keyword evidence="1" id="KW-0812">Transmembrane</keyword>
<dbReference type="OrthoDB" id="2924197at2"/>
<keyword evidence="1" id="KW-1133">Transmembrane helix</keyword>
<sequence>MDIGHYYRKTADISLNASLAALIPPFFFLLFLINKSPGTNLILILFPFIIYSFLCHQMYLLNKQRAAEIVERRFNNKGKAFLSLLCPSNVLIAFMPAPSLRMVIFDPEGRQIGEIRDMKMWKFRWFLPYFLDFFFPKRIGIYDHNDNLEASILIHKKGIQISCANDSCNETIIYKKDGSNLVYENGCIRYSIPKTFFYTDFQVLDEKSKRIARLRKGWMPLEWGKQFKDPNTPILSFNESLTAKDKLRVYAIFAALFLYRNH</sequence>
<feature type="transmembrane region" description="Helical" evidence="1">
    <location>
        <begin position="80"/>
        <end position="97"/>
    </location>
</feature>
<proteinExistence type="predicted"/>
<protein>
    <submittedName>
        <fullName evidence="2">Uncharacterized protein</fullName>
    </submittedName>
</protein>
<keyword evidence="1" id="KW-0472">Membrane</keyword>
<dbReference type="RefSeq" id="WP_053434937.1">
    <property type="nucleotide sequence ID" value="NZ_LGUF01000007.1"/>
</dbReference>
<gene>
    <name evidence="2" type="ORF">AF332_12555</name>
</gene>
<dbReference type="AlphaFoldDB" id="A0A0M0GCL1"/>
<reference evidence="3" key="1">
    <citation type="submission" date="2015-07" db="EMBL/GenBank/DDBJ databases">
        <title>Fjat-10036 dsm4.</title>
        <authorList>
            <person name="Liu B."/>
            <person name="Wang J."/>
            <person name="Zhu Y."/>
            <person name="Liu G."/>
            <person name="Chen Q."/>
            <person name="Chen Z."/>
            <person name="Lan J."/>
            <person name="Che J."/>
            <person name="Ge C."/>
            <person name="Shi H."/>
            <person name="Pan Z."/>
            <person name="Liu X."/>
        </authorList>
    </citation>
    <scope>NUCLEOTIDE SEQUENCE [LARGE SCALE GENOMIC DNA]</scope>
    <source>
        <strain evidence="3">DSM 4</strain>
    </source>
</reference>
<accession>A0A0M0GCL1</accession>
<evidence type="ECO:0000256" key="1">
    <source>
        <dbReference type="SAM" id="Phobius"/>
    </source>
</evidence>
<evidence type="ECO:0000313" key="2">
    <source>
        <dbReference type="EMBL" id="KON87579.1"/>
    </source>
</evidence>
<keyword evidence="3" id="KW-1185">Reference proteome</keyword>
<dbReference type="STRING" id="1459.AF332_12555"/>
<feature type="transmembrane region" description="Helical" evidence="1">
    <location>
        <begin position="12"/>
        <end position="33"/>
    </location>
</feature>
<organism evidence="2 3">
    <name type="scientific">Sporosarcina globispora</name>
    <name type="common">Bacillus globisporus</name>
    <dbReference type="NCBI Taxonomy" id="1459"/>
    <lineage>
        <taxon>Bacteria</taxon>
        <taxon>Bacillati</taxon>
        <taxon>Bacillota</taxon>
        <taxon>Bacilli</taxon>
        <taxon>Bacillales</taxon>
        <taxon>Caryophanaceae</taxon>
        <taxon>Sporosarcina</taxon>
    </lineage>
</organism>
<feature type="transmembrane region" description="Helical" evidence="1">
    <location>
        <begin position="39"/>
        <end position="59"/>
    </location>
</feature>
<dbReference type="PATRIC" id="fig|1459.3.peg.2711"/>
<comment type="caution">
    <text evidence="2">The sequence shown here is derived from an EMBL/GenBank/DDBJ whole genome shotgun (WGS) entry which is preliminary data.</text>
</comment>
<evidence type="ECO:0000313" key="3">
    <source>
        <dbReference type="Proteomes" id="UP000037109"/>
    </source>
</evidence>
<name>A0A0M0GCL1_SPOGL</name>
<dbReference type="Proteomes" id="UP000037109">
    <property type="component" value="Unassembled WGS sequence"/>
</dbReference>
<dbReference type="EMBL" id="LGUF01000007">
    <property type="protein sequence ID" value="KON87579.1"/>
    <property type="molecule type" value="Genomic_DNA"/>
</dbReference>